<proteinExistence type="predicted"/>
<dbReference type="KEGG" id="pfy:PFICI_02965"/>
<dbReference type="OrthoDB" id="2980193at2759"/>
<dbReference type="AlphaFoldDB" id="W3XFX9"/>
<dbReference type="EMBL" id="KI912110">
    <property type="protein sequence ID" value="ETS84940.1"/>
    <property type="molecule type" value="Genomic_DNA"/>
</dbReference>
<dbReference type="RefSeq" id="XP_007829737.1">
    <property type="nucleotide sequence ID" value="XM_007831546.1"/>
</dbReference>
<dbReference type="InterPro" id="IPR036770">
    <property type="entry name" value="Ankyrin_rpt-contain_sf"/>
</dbReference>
<dbReference type="Gene3D" id="1.25.40.20">
    <property type="entry name" value="Ankyrin repeat-containing domain"/>
    <property type="match status" value="1"/>
</dbReference>
<keyword evidence="3" id="KW-1185">Reference proteome</keyword>
<dbReference type="InParanoid" id="W3XFX9"/>
<reference evidence="3" key="1">
    <citation type="journal article" date="2015" name="BMC Genomics">
        <title>Genomic and transcriptomic analysis of the endophytic fungus Pestalotiopsis fici reveals its lifestyle and high potential for synthesis of natural products.</title>
        <authorList>
            <person name="Wang X."/>
            <person name="Zhang X."/>
            <person name="Liu L."/>
            <person name="Xiang M."/>
            <person name="Wang W."/>
            <person name="Sun X."/>
            <person name="Che Y."/>
            <person name="Guo L."/>
            <person name="Liu G."/>
            <person name="Guo L."/>
            <person name="Wang C."/>
            <person name="Yin W.B."/>
            <person name="Stadler M."/>
            <person name="Zhang X."/>
            <person name="Liu X."/>
        </authorList>
    </citation>
    <scope>NUCLEOTIDE SEQUENCE [LARGE SCALE GENOMIC DNA]</scope>
    <source>
        <strain evidence="3">W106-1 / CGMCC3.15140</strain>
    </source>
</reference>
<dbReference type="HOGENOM" id="CLU_042678_0_0_1"/>
<dbReference type="SUPFAM" id="SSF48403">
    <property type="entry name" value="Ankyrin repeat"/>
    <property type="match status" value="1"/>
</dbReference>
<evidence type="ECO:0000256" key="1">
    <source>
        <dbReference type="SAM" id="MobiDB-lite"/>
    </source>
</evidence>
<feature type="region of interest" description="Disordered" evidence="1">
    <location>
        <begin position="393"/>
        <end position="422"/>
    </location>
</feature>
<organism evidence="2 3">
    <name type="scientific">Pestalotiopsis fici (strain W106-1 / CGMCC3.15140)</name>
    <dbReference type="NCBI Taxonomy" id="1229662"/>
    <lineage>
        <taxon>Eukaryota</taxon>
        <taxon>Fungi</taxon>
        <taxon>Dikarya</taxon>
        <taxon>Ascomycota</taxon>
        <taxon>Pezizomycotina</taxon>
        <taxon>Sordariomycetes</taxon>
        <taxon>Xylariomycetidae</taxon>
        <taxon>Amphisphaeriales</taxon>
        <taxon>Sporocadaceae</taxon>
        <taxon>Pestalotiopsis</taxon>
    </lineage>
</organism>
<dbReference type="eggNOG" id="ENOG502S47Z">
    <property type="taxonomic scope" value="Eukaryota"/>
</dbReference>
<evidence type="ECO:0000313" key="3">
    <source>
        <dbReference type="Proteomes" id="UP000030651"/>
    </source>
</evidence>
<gene>
    <name evidence="2" type="ORF">PFICI_02965</name>
</gene>
<name>W3XFX9_PESFW</name>
<dbReference type="OMA" id="ESAWKNN"/>
<evidence type="ECO:0000313" key="2">
    <source>
        <dbReference type="EMBL" id="ETS84940.1"/>
    </source>
</evidence>
<dbReference type="GeneID" id="19267978"/>
<sequence>MMPYHQFIPPSDSAAEYVPPPDILGTLERTHEGNDVEIPGPVLQAASLSDTRILRGLLKSGFPATNYIVGPLNSPWQSALVNAIFALRAENAKILLGHGANPNGFPDWCFLQASSRFIRGRPSDLTVTGGCHLPLRAEVLDHVKRSDDTSALASDQTADLTEAELKLRRIGRSRFWSEVDFPLTDYPTNNPSSSLSAATAVRDNLLYLHLIEHGADESAWKNNGTLGNQVAGVPSSWAVESPLWIVVRNKDHEFLQFLLKRGHKPDHFPSSLITRPMNAISYAIATNWRDGFDTMAPLADMSLATPVYQCHLVHFAIATLDLGMVKHMLSKYEGSEAIVLRSIPKTALGHGLLHLASLPLDDTFLNMHSLQCYTSIHDFRTLETAWRPLQLQSTAPVSSGRRARGGRGRSSNRPPQFSLAPPHDFEEQEEVIRYLFSMLPSEELQSQDIYGNTPLHYLASVRHTNGRLIDWLKDLPAGEAAWTTSNSWGFSAQNLLESGKASESDWSRIHMPFWKRG</sequence>
<dbReference type="Proteomes" id="UP000030651">
    <property type="component" value="Unassembled WGS sequence"/>
</dbReference>
<protein>
    <submittedName>
        <fullName evidence="2">Uncharacterized protein</fullName>
    </submittedName>
</protein>
<accession>W3XFX9</accession>